<keyword evidence="3" id="KW-0238">DNA-binding</keyword>
<evidence type="ECO:0000259" key="5">
    <source>
        <dbReference type="PROSITE" id="PS50931"/>
    </source>
</evidence>
<keyword evidence="7" id="KW-1185">Reference proteome</keyword>
<accession>A0ABS6ABT8</accession>
<evidence type="ECO:0000256" key="2">
    <source>
        <dbReference type="ARBA" id="ARBA00023015"/>
    </source>
</evidence>
<evidence type="ECO:0000256" key="1">
    <source>
        <dbReference type="ARBA" id="ARBA00009437"/>
    </source>
</evidence>
<sequence length="304" mass="33652">MRDADYFTELFWFTSVVELGSFSAAAEHMGVAKSGLSKKVRHLEERLGVQLLNRNNRKLVVTTIGEEIYRHALDMLAAGHAAQISASNTQKKPGGLIRVAIPTILSNWLFDVMSQFQSKNPDVRYEVHIVDNAVNTALLHVDLCLSVHPSPIDSTDLVVRPLATLQQQLLASPSFIRRLNNVTQMADLRDQQLLVWGTYGAPKPWVTKNTTRIIKNPAVMAPDLYALKEAAKAGLGVACLPLLVCRNELDSRALMPVCENVLPEPLQLNSLTPSIRGITLTTRCFIEAIKETLTEAGNQKEVHK</sequence>
<comment type="caution">
    <text evidence="6">The sequence shown here is derived from an EMBL/GenBank/DDBJ whole genome shotgun (WGS) entry which is preliminary data.</text>
</comment>
<dbReference type="PROSITE" id="PS50931">
    <property type="entry name" value="HTH_LYSR"/>
    <property type="match status" value="1"/>
</dbReference>
<dbReference type="InterPro" id="IPR058163">
    <property type="entry name" value="LysR-type_TF_proteobact-type"/>
</dbReference>
<protein>
    <submittedName>
        <fullName evidence="6">LysR family transcriptional regulator</fullName>
    </submittedName>
</protein>
<dbReference type="InterPro" id="IPR000847">
    <property type="entry name" value="LysR_HTH_N"/>
</dbReference>
<dbReference type="PANTHER" id="PTHR30537:SF31">
    <property type="entry name" value="TRANSCRIPTIONAL REGULATOR, LYSR FAMILY"/>
    <property type="match status" value="1"/>
</dbReference>
<dbReference type="RefSeq" id="WP_216008480.1">
    <property type="nucleotide sequence ID" value="NZ_JAHKPV010000019.1"/>
</dbReference>
<feature type="domain" description="HTH lysR-type" evidence="5">
    <location>
        <begin position="16"/>
        <end position="62"/>
    </location>
</feature>
<dbReference type="InterPro" id="IPR005119">
    <property type="entry name" value="LysR_subst-bd"/>
</dbReference>
<comment type="similarity">
    <text evidence="1">Belongs to the LysR transcriptional regulatory family.</text>
</comment>
<dbReference type="Pfam" id="PF00126">
    <property type="entry name" value="HTH_1"/>
    <property type="match status" value="1"/>
</dbReference>
<keyword evidence="2" id="KW-0805">Transcription regulation</keyword>
<proteinExistence type="inferred from homology"/>
<dbReference type="PANTHER" id="PTHR30537">
    <property type="entry name" value="HTH-TYPE TRANSCRIPTIONAL REGULATOR"/>
    <property type="match status" value="1"/>
</dbReference>
<keyword evidence="4" id="KW-0804">Transcription</keyword>
<gene>
    <name evidence="6" type="ORF">KO508_11665</name>
</gene>
<evidence type="ECO:0000256" key="3">
    <source>
        <dbReference type="ARBA" id="ARBA00023125"/>
    </source>
</evidence>
<evidence type="ECO:0000313" key="6">
    <source>
        <dbReference type="EMBL" id="MBU2874657.1"/>
    </source>
</evidence>
<name>A0ABS6ABT8_9GAMM</name>
<organism evidence="6 7">
    <name type="scientific">Marinobacter salexigens</name>
    <dbReference type="NCBI Taxonomy" id="1925763"/>
    <lineage>
        <taxon>Bacteria</taxon>
        <taxon>Pseudomonadati</taxon>
        <taxon>Pseudomonadota</taxon>
        <taxon>Gammaproteobacteria</taxon>
        <taxon>Pseudomonadales</taxon>
        <taxon>Marinobacteraceae</taxon>
        <taxon>Marinobacter</taxon>
    </lineage>
</organism>
<dbReference type="Proteomes" id="UP000753376">
    <property type="component" value="Unassembled WGS sequence"/>
</dbReference>
<evidence type="ECO:0000256" key="4">
    <source>
        <dbReference type="ARBA" id="ARBA00023163"/>
    </source>
</evidence>
<dbReference type="EMBL" id="JAHKPV010000019">
    <property type="protein sequence ID" value="MBU2874657.1"/>
    <property type="molecule type" value="Genomic_DNA"/>
</dbReference>
<evidence type="ECO:0000313" key="7">
    <source>
        <dbReference type="Proteomes" id="UP000753376"/>
    </source>
</evidence>
<dbReference type="Pfam" id="PF03466">
    <property type="entry name" value="LysR_substrate"/>
    <property type="match status" value="1"/>
</dbReference>
<reference evidence="6 7" key="1">
    <citation type="submission" date="2021-05" db="EMBL/GenBank/DDBJ databases">
        <title>Draft genomes of bacteria isolated from model marine particles.</title>
        <authorList>
            <person name="Datta M.S."/>
            <person name="Schwartzman J.A."/>
            <person name="Enke T.N."/>
            <person name="Saavedra J."/>
            <person name="Cermak N."/>
            <person name="Cordero O.X."/>
        </authorList>
    </citation>
    <scope>NUCLEOTIDE SEQUENCE [LARGE SCALE GENOMIC DNA]</scope>
    <source>
        <strain evidence="6 7">D2M19</strain>
    </source>
</reference>